<dbReference type="EMBL" id="CP098828">
    <property type="protein sequence ID" value="XBO76186.1"/>
    <property type="molecule type" value="Genomic_DNA"/>
</dbReference>
<reference evidence="4" key="1">
    <citation type="submission" date="2022-06" db="EMBL/GenBank/DDBJ databases">
        <title>A novel DMS-producing enzyme.</title>
        <authorList>
            <person name="Zhang Y."/>
        </authorList>
    </citation>
    <scope>NUCLEOTIDE SEQUENCE</scope>
    <source>
        <strain evidence="4">H10-59</strain>
    </source>
</reference>
<dbReference type="SMART" id="SM00448">
    <property type="entry name" value="REC"/>
    <property type="match status" value="1"/>
</dbReference>
<dbReference type="SUPFAM" id="SSF52172">
    <property type="entry name" value="CheY-like"/>
    <property type="match status" value="1"/>
</dbReference>
<name>A0AAU7KX54_9GAMM</name>
<evidence type="ECO:0000259" key="2">
    <source>
        <dbReference type="PROSITE" id="PS50110"/>
    </source>
</evidence>
<dbReference type="PANTHER" id="PTHR43367">
    <property type="match status" value="1"/>
</dbReference>
<dbReference type="AlphaFoldDB" id="A0AAU7KX54"/>
<evidence type="ECO:0000256" key="1">
    <source>
        <dbReference type="PROSITE-ProRule" id="PRU00169"/>
    </source>
</evidence>
<sequence length="199" mass="22277">MPEHDTLKVLLVDDEIVRAAMVEEALALDGHQVVCRLSSPASLNDMVQQHQPDVVIIDMESPDRDTLESMALLQRENPRPVVFFADQHDPESLKAAVKAGVSAYVVDGLAANRVKAVIDVAIARFEAFQGMRRDLDKARNQLADRKRIEQAKGLLMKHQSCDEEQAYRMLRKLAMDRGQRIAQVAQNVIDILKPLEKGS</sequence>
<dbReference type="PROSITE" id="PS50921">
    <property type="entry name" value="ANTAR"/>
    <property type="match status" value="1"/>
</dbReference>
<dbReference type="Pfam" id="PF00072">
    <property type="entry name" value="Response_reg"/>
    <property type="match status" value="1"/>
</dbReference>
<dbReference type="GO" id="GO:0000160">
    <property type="term" value="P:phosphorelay signal transduction system"/>
    <property type="evidence" value="ECO:0007669"/>
    <property type="project" value="InterPro"/>
</dbReference>
<accession>A0AAU7KX54</accession>
<protein>
    <submittedName>
        <fullName evidence="4">ANTAR domain-containing protein</fullName>
    </submittedName>
</protein>
<gene>
    <name evidence="4" type="ORF">NFG57_05270</name>
</gene>
<organism evidence="4">
    <name type="scientific">Halomonas sp. H10-59</name>
    <dbReference type="NCBI Taxonomy" id="2950874"/>
    <lineage>
        <taxon>Bacteria</taxon>
        <taxon>Pseudomonadati</taxon>
        <taxon>Pseudomonadota</taxon>
        <taxon>Gammaproteobacteria</taxon>
        <taxon>Oceanospirillales</taxon>
        <taxon>Halomonadaceae</taxon>
        <taxon>Halomonas</taxon>
    </lineage>
</organism>
<evidence type="ECO:0000259" key="3">
    <source>
        <dbReference type="PROSITE" id="PS50921"/>
    </source>
</evidence>
<dbReference type="PIRSF" id="PIRSF036382">
    <property type="entry name" value="RR_antiterm"/>
    <property type="match status" value="1"/>
</dbReference>
<keyword evidence="1" id="KW-0597">Phosphoprotein</keyword>
<proteinExistence type="predicted"/>
<evidence type="ECO:0000313" key="4">
    <source>
        <dbReference type="EMBL" id="XBO76186.1"/>
    </source>
</evidence>
<dbReference type="InterPro" id="IPR011006">
    <property type="entry name" value="CheY-like_superfamily"/>
</dbReference>
<feature type="domain" description="ANTAR" evidence="3">
    <location>
        <begin position="128"/>
        <end position="189"/>
    </location>
</feature>
<dbReference type="InterPro" id="IPR001789">
    <property type="entry name" value="Sig_transdc_resp-reg_receiver"/>
</dbReference>
<dbReference type="Gene3D" id="1.10.10.10">
    <property type="entry name" value="Winged helix-like DNA-binding domain superfamily/Winged helix DNA-binding domain"/>
    <property type="match status" value="1"/>
</dbReference>
<dbReference type="InterPro" id="IPR036388">
    <property type="entry name" value="WH-like_DNA-bd_sf"/>
</dbReference>
<dbReference type="Pfam" id="PF03861">
    <property type="entry name" value="ANTAR"/>
    <property type="match status" value="1"/>
</dbReference>
<dbReference type="GO" id="GO:0003723">
    <property type="term" value="F:RNA binding"/>
    <property type="evidence" value="ECO:0007669"/>
    <property type="project" value="InterPro"/>
</dbReference>
<feature type="domain" description="Response regulatory" evidence="2">
    <location>
        <begin position="8"/>
        <end position="122"/>
    </location>
</feature>
<dbReference type="PANTHER" id="PTHR43367:SF1">
    <property type="entry name" value="TWO-COMPONENT RESPONSE REGULATOR-LIKE APRR6-RELATED"/>
    <property type="match status" value="1"/>
</dbReference>
<dbReference type="RefSeq" id="WP_045994380.1">
    <property type="nucleotide sequence ID" value="NZ_CP098828.1"/>
</dbReference>
<dbReference type="Gene3D" id="3.40.50.2300">
    <property type="match status" value="1"/>
</dbReference>
<dbReference type="SMART" id="SM01012">
    <property type="entry name" value="ANTAR"/>
    <property type="match status" value="1"/>
</dbReference>
<dbReference type="PROSITE" id="PS50110">
    <property type="entry name" value="RESPONSE_REGULATORY"/>
    <property type="match status" value="1"/>
</dbReference>
<feature type="modified residue" description="4-aspartylphosphate" evidence="1">
    <location>
        <position position="58"/>
    </location>
</feature>
<dbReference type="InterPro" id="IPR008327">
    <property type="entry name" value="Sig_transdc_resp-reg_antiterm"/>
</dbReference>
<dbReference type="InterPro" id="IPR005561">
    <property type="entry name" value="ANTAR"/>
</dbReference>